<proteinExistence type="predicted"/>
<organism evidence="1 3">
    <name type="scientific">Cellulomonas hominis</name>
    <dbReference type="NCBI Taxonomy" id="156981"/>
    <lineage>
        <taxon>Bacteria</taxon>
        <taxon>Bacillati</taxon>
        <taxon>Actinomycetota</taxon>
        <taxon>Actinomycetes</taxon>
        <taxon>Micrococcales</taxon>
        <taxon>Cellulomonadaceae</taxon>
        <taxon>Cellulomonas</taxon>
    </lineage>
</organism>
<reference evidence="1 3" key="1">
    <citation type="submission" date="2019-07" db="EMBL/GenBank/DDBJ databases">
        <title>Whole genome shotgun sequence of Cellulomonas hominis NBRC 16055.</title>
        <authorList>
            <person name="Hosoyama A."/>
            <person name="Uohara A."/>
            <person name="Ohji S."/>
            <person name="Ichikawa N."/>
        </authorList>
    </citation>
    <scope>NUCLEOTIDE SEQUENCE [LARGE SCALE GENOMIC DNA]</scope>
    <source>
        <strain evidence="1 3">NBRC 16055</strain>
    </source>
</reference>
<name>A0A511FBH3_9CELL</name>
<protein>
    <submittedName>
        <fullName evidence="1">Uncharacterized protein</fullName>
    </submittedName>
</protein>
<evidence type="ECO:0000313" key="3">
    <source>
        <dbReference type="Proteomes" id="UP000321723"/>
    </source>
</evidence>
<gene>
    <name evidence="1" type="ORF">CHO01_17270</name>
    <name evidence="2" type="ORF">HNR08_003308</name>
</gene>
<dbReference type="AlphaFoldDB" id="A0A511FBH3"/>
<accession>A0A511FBH3</accession>
<dbReference type="Proteomes" id="UP000321723">
    <property type="component" value="Unassembled WGS sequence"/>
</dbReference>
<dbReference type="EMBL" id="BJVQ01000019">
    <property type="protein sequence ID" value="GEL46611.1"/>
    <property type="molecule type" value="Genomic_DNA"/>
</dbReference>
<sequence length="481" mass="52403">MSDLEHPVLAALARASLYDAAATVEVHPDAPVLAPSGGLVLASVLADTRGLARRGGRLERGHRVEVVRERVELFQPDPNAAIYRFRRGEMLAGTAASGKGFSRWATREWVRLRVMADGRWLTTAMASSGASAYFNRYVYSTAPGETSFPQAVRAFAHVAPAPRTYEDCFPLLDAGGARQLWQTAPLPAAMMNAFAGAGPEDTPALTRALFGARRYRKDLARAVAGTIHPGRLPDPRLLTGCLLAPYVPTDWLVEHLGGRGQSLDRIGNINVRGMRAHLRQLDQRSLRRLALTGTGTVHGSLLTDLSGWVPAPGMARADSWGDLHDRAMARRRALAERDRARRDERYRNAADAAFAVTDDTLHRQLEGVTPGGFRIELARDGATLDAWADSMHHCIDSYAYRNWAGQSLLGAIRQPGGTMLGNFEVTVASRSKGHRLDLTQMLGRFNAVLPAQVRAEVETHLTGRGVHVARYFGDDAQAQAA</sequence>
<dbReference type="Proteomes" id="UP000564629">
    <property type="component" value="Unassembled WGS sequence"/>
</dbReference>
<dbReference type="RefSeq" id="WP_146836590.1">
    <property type="nucleotide sequence ID" value="NZ_BJVQ01000019.1"/>
</dbReference>
<evidence type="ECO:0000313" key="4">
    <source>
        <dbReference type="Proteomes" id="UP000564629"/>
    </source>
</evidence>
<comment type="caution">
    <text evidence="1">The sequence shown here is derived from an EMBL/GenBank/DDBJ whole genome shotgun (WGS) entry which is preliminary data.</text>
</comment>
<keyword evidence="3" id="KW-1185">Reference proteome</keyword>
<evidence type="ECO:0000313" key="1">
    <source>
        <dbReference type="EMBL" id="GEL46611.1"/>
    </source>
</evidence>
<reference evidence="2 4" key="2">
    <citation type="submission" date="2020-08" db="EMBL/GenBank/DDBJ databases">
        <title>Sequencing the genomes of 1000 actinobacteria strains.</title>
        <authorList>
            <person name="Klenk H.-P."/>
        </authorList>
    </citation>
    <scope>NUCLEOTIDE SEQUENCE [LARGE SCALE GENOMIC DNA]</scope>
    <source>
        <strain evidence="2 4">DSM 9581</strain>
    </source>
</reference>
<dbReference type="EMBL" id="JACHDN010000001">
    <property type="protein sequence ID" value="MBB5474572.1"/>
    <property type="molecule type" value="Genomic_DNA"/>
</dbReference>
<evidence type="ECO:0000313" key="2">
    <source>
        <dbReference type="EMBL" id="MBB5474572.1"/>
    </source>
</evidence>
<dbReference type="OrthoDB" id="5147678at2"/>